<evidence type="ECO:0000256" key="2">
    <source>
        <dbReference type="ARBA" id="ARBA00022801"/>
    </source>
</evidence>
<feature type="chain" id="PRO_5012115061" description="GH26 domain-containing protein" evidence="6">
    <location>
        <begin position="19"/>
        <end position="374"/>
    </location>
</feature>
<dbReference type="Proteomes" id="UP000184356">
    <property type="component" value="Unassembled WGS sequence"/>
</dbReference>
<feature type="domain" description="GH26" evidence="7">
    <location>
        <begin position="27"/>
        <end position="368"/>
    </location>
</feature>
<keyword evidence="2 4" id="KW-0378">Hydrolase</keyword>
<keyword evidence="3 4" id="KW-0326">Glycosidase</keyword>
<feature type="active site" description="Proton donor" evidence="4">
    <location>
        <position position="224"/>
    </location>
</feature>
<dbReference type="PANTHER" id="PTHR40079:SF4">
    <property type="entry name" value="GH26 DOMAIN-CONTAINING PROTEIN-RELATED"/>
    <property type="match status" value="1"/>
</dbReference>
<evidence type="ECO:0000256" key="5">
    <source>
        <dbReference type="SAM" id="MobiDB-lite"/>
    </source>
</evidence>
<proteinExistence type="inferred from homology"/>
<accession>A0A1L9TDE3</accession>
<dbReference type="GO" id="GO:0006080">
    <property type="term" value="P:substituted mannan metabolic process"/>
    <property type="evidence" value="ECO:0007669"/>
    <property type="project" value="InterPro"/>
</dbReference>
<dbReference type="InterPro" id="IPR022790">
    <property type="entry name" value="GH26_dom"/>
</dbReference>
<dbReference type="OrthoDB" id="5286354at2759"/>
<comment type="similarity">
    <text evidence="1 4">Belongs to the glycosyl hydrolase 26 family.</text>
</comment>
<sequence length="374" mass="40772">MLCKQSFIALLASSLVAGLSYDNIDKAATPRARELLKYIQSQYGSHYLSGQQEPKSLKWVQQNFGVTPAILGTDLMYYSPTAVINGGKSQTVEDAISFDEQGGINALVWHWYPPTCVPDTEEKPWYDSFYTKSTCFNLANALGQGSNGTATASPSGSPSVSPSASASASASASPSGSASPSASPSAAANGNEYGLLIRDIDAIAHQLKRLDEAGVPVLFRPLHEPEGAWFWWGAQGPAPFKQLWDLIYDRITRVHNIHNLVWVCNTADPNWYPGNDKCDIATVDHYAEAGDHGVLEGKYQSLKQVTQGERVLALAEVGSIPDPDAQASKNIPWAFWMTWNDEFIKDGKHNSREFLKSTFSNPRVVTMGNGTTKH</sequence>
<feature type="region of interest" description="Disordered" evidence="5">
    <location>
        <begin position="146"/>
        <end position="185"/>
    </location>
</feature>
<organism evidence="8 9">
    <name type="scientific">Aspergillus sydowii CBS 593.65</name>
    <dbReference type="NCBI Taxonomy" id="1036612"/>
    <lineage>
        <taxon>Eukaryota</taxon>
        <taxon>Fungi</taxon>
        <taxon>Dikarya</taxon>
        <taxon>Ascomycota</taxon>
        <taxon>Pezizomycotina</taxon>
        <taxon>Eurotiomycetes</taxon>
        <taxon>Eurotiomycetidae</taxon>
        <taxon>Eurotiales</taxon>
        <taxon>Aspergillaceae</taxon>
        <taxon>Aspergillus</taxon>
        <taxon>Aspergillus subgen. Nidulantes</taxon>
    </lineage>
</organism>
<dbReference type="RefSeq" id="XP_040701109.1">
    <property type="nucleotide sequence ID" value="XM_040847230.1"/>
</dbReference>
<evidence type="ECO:0000313" key="9">
    <source>
        <dbReference type="Proteomes" id="UP000184356"/>
    </source>
</evidence>
<dbReference type="Gene3D" id="3.20.20.80">
    <property type="entry name" value="Glycosidases"/>
    <property type="match status" value="1"/>
</dbReference>
<dbReference type="InterPro" id="IPR017853">
    <property type="entry name" value="GH"/>
</dbReference>
<feature type="active site" description="Nucleophile" evidence="4">
    <location>
        <position position="316"/>
    </location>
</feature>
<keyword evidence="6" id="KW-0732">Signal</keyword>
<gene>
    <name evidence="8" type="ORF">ASPSYDRAFT_46448</name>
</gene>
<evidence type="ECO:0000256" key="3">
    <source>
        <dbReference type="ARBA" id="ARBA00023295"/>
    </source>
</evidence>
<dbReference type="GO" id="GO:0016985">
    <property type="term" value="F:mannan endo-1,4-beta-mannosidase activity"/>
    <property type="evidence" value="ECO:0007669"/>
    <property type="project" value="InterPro"/>
</dbReference>
<evidence type="ECO:0000259" key="7">
    <source>
        <dbReference type="PROSITE" id="PS51764"/>
    </source>
</evidence>
<evidence type="ECO:0000256" key="6">
    <source>
        <dbReference type="SAM" id="SignalP"/>
    </source>
</evidence>
<dbReference type="VEuPathDB" id="FungiDB:ASPSYDRAFT_46448"/>
<feature type="signal peptide" evidence="6">
    <location>
        <begin position="1"/>
        <end position="18"/>
    </location>
</feature>
<dbReference type="SUPFAM" id="SSF51445">
    <property type="entry name" value="(Trans)glycosidases"/>
    <property type="match status" value="1"/>
</dbReference>
<dbReference type="GeneID" id="63763303"/>
<dbReference type="PROSITE" id="PS51764">
    <property type="entry name" value="GH26"/>
    <property type="match status" value="1"/>
</dbReference>
<dbReference type="PANTHER" id="PTHR40079">
    <property type="entry name" value="MANNAN ENDO-1,4-BETA-MANNOSIDASE E-RELATED"/>
    <property type="match status" value="1"/>
</dbReference>
<keyword evidence="9" id="KW-1185">Reference proteome</keyword>
<dbReference type="STRING" id="1036612.A0A1L9TDE3"/>
<dbReference type="Pfam" id="PF02156">
    <property type="entry name" value="Glyco_hydro_26"/>
    <property type="match status" value="2"/>
</dbReference>
<reference evidence="9" key="1">
    <citation type="journal article" date="2017" name="Genome Biol.">
        <title>Comparative genomics reveals high biological diversity and specific adaptations in the industrially and medically important fungal genus Aspergillus.</title>
        <authorList>
            <person name="de Vries R.P."/>
            <person name="Riley R."/>
            <person name="Wiebenga A."/>
            <person name="Aguilar-Osorio G."/>
            <person name="Amillis S."/>
            <person name="Uchima C.A."/>
            <person name="Anderluh G."/>
            <person name="Asadollahi M."/>
            <person name="Askin M."/>
            <person name="Barry K."/>
            <person name="Battaglia E."/>
            <person name="Bayram O."/>
            <person name="Benocci T."/>
            <person name="Braus-Stromeyer S.A."/>
            <person name="Caldana C."/>
            <person name="Canovas D."/>
            <person name="Cerqueira G.C."/>
            <person name="Chen F."/>
            <person name="Chen W."/>
            <person name="Choi C."/>
            <person name="Clum A."/>
            <person name="Dos Santos R.A."/>
            <person name="Damasio A.R."/>
            <person name="Diallinas G."/>
            <person name="Emri T."/>
            <person name="Fekete E."/>
            <person name="Flipphi M."/>
            <person name="Freyberg S."/>
            <person name="Gallo A."/>
            <person name="Gournas C."/>
            <person name="Habgood R."/>
            <person name="Hainaut M."/>
            <person name="Harispe M.L."/>
            <person name="Henrissat B."/>
            <person name="Hilden K.S."/>
            <person name="Hope R."/>
            <person name="Hossain A."/>
            <person name="Karabika E."/>
            <person name="Karaffa L."/>
            <person name="Karanyi Z."/>
            <person name="Krasevec N."/>
            <person name="Kuo A."/>
            <person name="Kusch H."/>
            <person name="LaButti K."/>
            <person name="Lagendijk E.L."/>
            <person name="Lapidus A."/>
            <person name="Levasseur A."/>
            <person name="Lindquist E."/>
            <person name="Lipzen A."/>
            <person name="Logrieco A.F."/>
            <person name="MacCabe A."/>
            <person name="Maekelae M.R."/>
            <person name="Malavazi I."/>
            <person name="Melin P."/>
            <person name="Meyer V."/>
            <person name="Mielnichuk N."/>
            <person name="Miskei M."/>
            <person name="Molnar A.P."/>
            <person name="Mule G."/>
            <person name="Ngan C.Y."/>
            <person name="Orejas M."/>
            <person name="Orosz E."/>
            <person name="Ouedraogo J.P."/>
            <person name="Overkamp K.M."/>
            <person name="Park H.-S."/>
            <person name="Perrone G."/>
            <person name="Piumi F."/>
            <person name="Punt P.J."/>
            <person name="Ram A.F."/>
            <person name="Ramon A."/>
            <person name="Rauscher S."/>
            <person name="Record E."/>
            <person name="Riano-Pachon D.M."/>
            <person name="Robert V."/>
            <person name="Roehrig J."/>
            <person name="Ruller R."/>
            <person name="Salamov A."/>
            <person name="Salih N.S."/>
            <person name="Samson R.A."/>
            <person name="Sandor E."/>
            <person name="Sanguinetti M."/>
            <person name="Schuetze T."/>
            <person name="Sepcic K."/>
            <person name="Shelest E."/>
            <person name="Sherlock G."/>
            <person name="Sophianopoulou V."/>
            <person name="Squina F.M."/>
            <person name="Sun H."/>
            <person name="Susca A."/>
            <person name="Todd R.B."/>
            <person name="Tsang A."/>
            <person name="Unkles S.E."/>
            <person name="van de Wiele N."/>
            <person name="van Rossen-Uffink D."/>
            <person name="Oliveira J.V."/>
            <person name="Vesth T.C."/>
            <person name="Visser J."/>
            <person name="Yu J.-H."/>
            <person name="Zhou M."/>
            <person name="Andersen M.R."/>
            <person name="Archer D.B."/>
            <person name="Baker S.E."/>
            <person name="Benoit I."/>
            <person name="Brakhage A.A."/>
            <person name="Braus G.H."/>
            <person name="Fischer R."/>
            <person name="Frisvad J.C."/>
            <person name="Goldman G.H."/>
            <person name="Houbraken J."/>
            <person name="Oakley B."/>
            <person name="Pocsi I."/>
            <person name="Scazzocchio C."/>
            <person name="Seiboth B."/>
            <person name="vanKuyk P.A."/>
            <person name="Wortman J."/>
            <person name="Dyer P.S."/>
            <person name="Grigoriev I.V."/>
        </authorList>
    </citation>
    <scope>NUCLEOTIDE SEQUENCE [LARGE SCALE GENOMIC DNA]</scope>
    <source>
        <strain evidence="9">CBS 593.65</strain>
    </source>
</reference>
<dbReference type="InterPro" id="IPR000805">
    <property type="entry name" value="Glyco_hydro_26"/>
</dbReference>
<evidence type="ECO:0000313" key="8">
    <source>
        <dbReference type="EMBL" id="OJJ57303.1"/>
    </source>
</evidence>
<dbReference type="AlphaFoldDB" id="A0A1L9TDE3"/>
<dbReference type="EMBL" id="KV878588">
    <property type="protein sequence ID" value="OJJ57303.1"/>
    <property type="molecule type" value="Genomic_DNA"/>
</dbReference>
<evidence type="ECO:0000256" key="4">
    <source>
        <dbReference type="PROSITE-ProRule" id="PRU01100"/>
    </source>
</evidence>
<feature type="compositionally biased region" description="Low complexity" evidence="5">
    <location>
        <begin position="152"/>
        <end position="185"/>
    </location>
</feature>
<name>A0A1L9TDE3_9EURO</name>
<evidence type="ECO:0000256" key="1">
    <source>
        <dbReference type="ARBA" id="ARBA00007754"/>
    </source>
</evidence>
<protein>
    <recommendedName>
        <fullName evidence="7">GH26 domain-containing protein</fullName>
    </recommendedName>
</protein>